<protein>
    <recommendedName>
        <fullName evidence="4">Lipoprotein</fullName>
    </recommendedName>
</protein>
<feature type="chain" id="PRO_5046067685" description="Lipoprotein" evidence="1">
    <location>
        <begin position="43"/>
        <end position="255"/>
    </location>
</feature>
<evidence type="ECO:0000313" key="2">
    <source>
        <dbReference type="EMBL" id="GAA4397496.1"/>
    </source>
</evidence>
<reference evidence="3" key="1">
    <citation type="journal article" date="2019" name="Int. J. Syst. Evol. Microbiol.">
        <title>The Global Catalogue of Microorganisms (GCM) 10K type strain sequencing project: providing services to taxonomists for standard genome sequencing and annotation.</title>
        <authorList>
            <consortium name="The Broad Institute Genomics Platform"/>
            <consortium name="The Broad Institute Genome Sequencing Center for Infectious Disease"/>
            <person name="Wu L."/>
            <person name="Ma J."/>
        </authorList>
    </citation>
    <scope>NUCLEOTIDE SEQUENCE [LARGE SCALE GENOMIC DNA]</scope>
    <source>
        <strain evidence="3">JCM 17688</strain>
    </source>
</reference>
<proteinExistence type="predicted"/>
<dbReference type="Proteomes" id="UP001500635">
    <property type="component" value="Unassembled WGS sequence"/>
</dbReference>
<dbReference type="RefSeq" id="WP_344997930.1">
    <property type="nucleotide sequence ID" value="NZ_BAABFR010000056.1"/>
</dbReference>
<evidence type="ECO:0000256" key="1">
    <source>
        <dbReference type="SAM" id="SignalP"/>
    </source>
</evidence>
<evidence type="ECO:0008006" key="4">
    <source>
        <dbReference type="Google" id="ProtNLM"/>
    </source>
</evidence>
<dbReference type="EMBL" id="BAABFR010000056">
    <property type="protein sequence ID" value="GAA4397496.1"/>
    <property type="molecule type" value="Genomic_DNA"/>
</dbReference>
<keyword evidence="3" id="KW-1185">Reference proteome</keyword>
<evidence type="ECO:0000313" key="3">
    <source>
        <dbReference type="Proteomes" id="UP001500635"/>
    </source>
</evidence>
<organism evidence="2 3">
    <name type="scientific">Tsukamurella soli</name>
    <dbReference type="NCBI Taxonomy" id="644556"/>
    <lineage>
        <taxon>Bacteria</taxon>
        <taxon>Bacillati</taxon>
        <taxon>Actinomycetota</taxon>
        <taxon>Actinomycetes</taxon>
        <taxon>Mycobacteriales</taxon>
        <taxon>Tsukamurellaceae</taxon>
        <taxon>Tsukamurella</taxon>
    </lineage>
</organism>
<gene>
    <name evidence="2" type="ORF">GCM10023147_32870</name>
</gene>
<feature type="signal peptide" evidence="1">
    <location>
        <begin position="1"/>
        <end position="42"/>
    </location>
</feature>
<name>A0ABP8JX71_9ACTN</name>
<sequence>MFIRTARPRSTPHTGRAARGGLAAVCLGSAALLASCSSTPQAVSCVETGDSLVPAAVSVVKGAPAASVVLSGTELPVGIRILPISGAQLEQLTNQLSGRAEGATFSPAGCAQPSAFGGKVDTGALGLVVGQAGTGPISESVVKQKADFGNVSENVTGKCRTVTVTVRTAQGVGATRVTYTPVAVPQTAASRVVAVRQDTVTVSGGRTTAAHMLTAWAAVGPYTVTVTQNGSTGEPDQRLFDQVLVTATAKAAKAS</sequence>
<accession>A0ABP8JX71</accession>
<comment type="caution">
    <text evidence="2">The sequence shown here is derived from an EMBL/GenBank/DDBJ whole genome shotgun (WGS) entry which is preliminary data.</text>
</comment>
<keyword evidence="1" id="KW-0732">Signal</keyword>